<organism evidence="2 3">
    <name type="scientific">Dactylosporangium salmoneum</name>
    <dbReference type="NCBI Taxonomy" id="53361"/>
    <lineage>
        <taxon>Bacteria</taxon>
        <taxon>Bacillati</taxon>
        <taxon>Actinomycetota</taxon>
        <taxon>Actinomycetes</taxon>
        <taxon>Micromonosporales</taxon>
        <taxon>Micromonosporaceae</taxon>
        <taxon>Dactylosporangium</taxon>
    </lineage>
</organism>
<dbReference type="Pfam" id="PF02129">
    <property type="entry name" value="Peptidase_S15"/>
    <property type="match status" value="1"/>
</dbReference>
<evidence type="ECO:0000313" key="3">
    <source>
        <dbReference type="Proteomes" id="UP001501444"/>
    </source>
</evidence>
<dbReference type="GO" id="GO:0016787">
    <property type="term" value="F:hydrolase activity"/>
    <property type="evidence" value="ECO:0007669"/>
    <property type="project" value="UniProtKB-KW"/>
</dbReference>
<dbReference type="InterPro" id="IPR029058">
    <property type="entry name" value="AB_hydrolase_fold"/>
</dbReference>
<keyword evidence="3" id="KW-1185">Reference proteome</keyword>
<evidence type="ECO:0000259" key="1">
    <source>
        <dbReference type="Pfam" id="PF02129"/>
    </source>
</evidence>
<dbReference type="Proteomes" id="UP001501444">
    <property type="component" value="Unassembled WGS sequence"/>
</dbReference>
<dbReference type="Gene3D" id="3.40.50.1820">
    <property type="entry name" value="alpha/beta hydrolase"/>
    <property type="match status" value="1"/>
</dbReference>
<sequence>MDPTPVSYDSAGITLAGHLYTPASDGSALLPALVVGHPGSGVKEQAAGLYARLLAEEGFVTLAYDSAFQGESSGQPRDLEDPAHRIEDMKAGVSFLSTHKRVDPDRIGILGICASGGYSLVTAATDHRIRAVATVSGVDIARHFRLGPDGTADPAAYQSLLDRAAAARTERAYGGKPESMRLFPDTIEQARAHGGEYGAEGFEYYCTPRGQHPRSAKVLDWTSIDKLATFDAYSPIPMIGQRPAMIIAGRRAVTSWMSVAAFQHLVGPKAFHWIDGASHNDLYDKPEYVGPAVELLTGFYRENLASR</sequence>
<dbReference type="PANTHER" id="PTHR47751:SF1">
    <property type="entry name" value="SUPERFAMILY HYDROLASE, PUTATIVE (AFU_ORTHOLOGUE AFUA_2G16580)-RELATED"/>
    <property type="match status" value="1"/>
</dbReference>
<name>A0ABN3G0V2_9ACTN</name>
<dbReference type="Gene3D" id="1.10.10.800">
    <property type="match status" value="1"/>
</dbReference>
<gene>
    <name evidence="2" type="ORF">GCM10010170_025650</name>
</gene>
<dbReference type="SUPFAM" id="SSF53474">
    <property type="entry name" value="alpha/beta-Hydrolases"/>
    <property type="match status" value="1"/>
</dbReference>
<proteinExistence type="predicted"/>
<evidence type="ECO:0000313" key="2">
    <source>
        <dbReference type="EMBL" id="GAA2341869.1"/>
    </source>
</evidence>
<accession>A0ABN3G0V2</accession>
<protein>
    <submittedName>
        <fullName evidence="2">Alpha/beta hydrolase</fullName>
    </submittedName>
</protein>
<dbReference type="InterPro" id="IPR051411">
    <property type="entry name" value="Polyketide_trans_af380"/>
</dbReference>
<dbReference type="EMBL" id="BAAARV010000021">
    <property type="protein sequence ID" value="GAA2341869.1"/>
    <property type="molecule type" value="Genomic_DNA"/>
</dbReference>
<comment type="caution">
    <text evidence="2">The sequence shown here is derived from an EMBL/GenBank/DDBJ whole genome shotgun (WGS) entry which is preliminary data.</text>
</comment>
<dbReference type="PANTHER" id="PTHR47751">
    <property type="entry name" value="SUPERFAMILY HYDROLASE, PUTATIVE (AFU_ORTHOLOGUE AFUA_2G16580)-RELATED"/>
    <property type="match status" value="1"/>
</dbReference>
<feature type="domain" description="Xaa-Pro dipeptidyl-peptidase-like" evidence="1">
    <location>
        <begin position="12"/>
        <end position="156"/>
    </location>
</feature>
<dbReference type="InterPro" id="IPR000383">
    <property type="entry name" value="Xaa-Pro-like_dom"/>
</dbReference>
<reference evidence="2 3" key="1">
    <citation type="journal article" date="2019" name="Int. J. Syst. Evol. Microbiol.">
        <title>The Global Catalogue of Microorganisms (GCM) 10K type strain sequencing project: providing services to taxonomists for standard genome sequencing and annotation.</title>
        <authorList>
            <consortium name="The Broad Institute Genomics Platform"/>
            <consortium name="The Broad Institute Genome Sequencing Center for Infectious Disease"/>
            <person name="Wu L."/>
            <person name="Ma J."/>
        </authorList>
    </citation>
    <scope>NUCLEOTIDE SEQUENCE [LARGE SCALE GENOMIC DNA]</scope>
    <source>
        <strain evidence="2 3">JCM 3272</strain>
    </source>
</reference>
<keyword evidence="2" id="KW-0378">Hydrolase</keyword>